<dbReference type="Proteomes" id="UP000705867">
    <property type="component" value="Unassembled WGS sequence"/>
</dbReference>
<organism evidence="3 4">
    <name type="scientific">Candidatus Nitrobium versatile</name>
    <dbReference type="NCBI Taxonomy" id="2884831"/>
    <lineage>
        <taxon>Bacteria</taxon>
        <taxon>Pseudomonadati</taxon>
        <taxon>Nitrospirota</taxon>
        <taxon>Nitrospiria</taxon>
        <taxon>Nitrospirales</taxon>
        <taxon>Nitrospiraceae</taxon>
        <taxon>Candidatus Nitrobium</taxon>
    </lineage>
</organism>
<dbReference type="InterPro" id="IPR055397">
    <property type="entry name" value="TraK_C"/>
</dbReference>
<evidence type="ECO:0000259" key="2">
    <source>
        <dbReference type="Pfam" id="PF23536"/>
    </source>
</evidence>
<evidence type="ECO:0000256" key="1">
    <source>
        <dbReference type="SAM" id="SignalP"/>
    </source>
</evidence>
<protein>
    <submittedName>
        <fullName evidence="3">Type-F conjugative transfer system secretin TraK</fullName>
    </submittedName>
</protein>
<sequence length="250" mass="27822">MIRRILVVFSLLFAIPMSLHAAEGKRFVEWNGDVVTVFGGPGKVIQVNFPSKVETFISATENIDIKYYENSAYIKILSHELLEPQVFIITQEARVPLLLKLSPENVDFIVDVIDVRQKMARKRQEEQRLGKEIDPVSLIVAMSAGQPLPGFSVTEREHPLQRFSRNGTLNATLKKIYQSPLFTGYVVELKNVSVLPLKITVQDLVGPNVMAAALERPDGYIAPTPQTAEGAQAGRHRMLVYVVVSAGARL</sequence>
<dbReference type="EMBL" id="JAIOIV010000148">
    <property type="protein sequence ID" value="MBZ0158338.1"/>
    <property type="molecule type" value="Genomic_DNA"/>
</dbReference>
<accession>A0A953SHZ7</accession>
<dbReference type="Pfam" id="PF23536">
    <property type="entry name" value="TraK_C"/>
    <property type="match status" value="1"/>
</dbReference>
<comment type="caution">
    <text evidence="3">The sequence shown here is derived from an EMBL/GenBank/DDBJ whole genome shotgun (WGS) entry which is preliminary data.</text>
</comment>
<name>A0A953SHZ7_9BACT</name>
<reference evidence="3" key="1">
    <citation type="journal article" date="2021" name="bioRxiv">
        <title>Unraveling nitrogen, sulfur and carbon metabolic pathways and microbial community transcriptional responses to substrate deprivation and toxicity stresses in a bioreactor mimicking anoxic brackish coastal sediment conditions.</title>
        <authorList>
            <person name="Martins P.D."/>
            <person name="Echeveste M.J."/>
            <person name="Arshad A."/>
            <person name="Kurth J."/>
            <person name="Ouboter H."/>
            <person name="Jetten M.S.M."/>
            <person name="Welte C.U."/>
        </authorList>
    </citation>
    <scope>NUCLEOTIDE SEQUENCE</scope>
    <source>
        <strain evidence="3">MAG_39</strain>
    </source>
</reference>
<reference evidence="3" key="2">
    <citation type="submission" date="2021-08" db="EMBL/GenBank/DDBJ databases">
        <authorList>
            <person name="Dalcin Martins P."/>
        </authorList>
    </citation>
    <scope>NUCLEOTIDE SEQUENCE</scope>
    <source>
        <strain evidence="3">MAG_39</strain>
    </source>
</reference>
<feature type="chain" id="PRO_5036750100" evidence="1">
    <location>
        <begin position="22"/>
        <end position="250"/>
    </location>
</feature>
<gene>
    <name evidence="3" type="ORF">K8I29_19245</name>
</gene>
<evidence type="ECO:0000313" key="4">
    <source>
        <dbReference type="Proteomes" id="UP000705867"/>
    </source>
</evidence>
<feature type="signal peptide" evidence="1">
    <location>
        <begin position="1"/>
        <end position="21"/>
    </location>
</feature>
<proteinExistence type="predicted"/>
<feature type="domain" description="TraK C-terminal" evidence="2">
    <location>
        <begin position="129"/>
        <end position="217"/>
    </location>
</feature>
<dbReference type="AlphaFoldDB" id="A0A953SHZ7"/>
<evidence type="ECO:0000313" key="3">
    <source>
        <dbReference type="EMBL" id="MBZ0158338.1"/>
    </source>
</evidence>
<keyword evidence="1" id="KW-0732">Signal</keyword>